<feature type="transmembrane region" description="Helical" evidence="6">
    <location>
        <begin position="253"/>
        <end position="271"/>
    </location>
</feature>
<evidence type="ECO:0000256" key="1">
    <source>
        <dbReference type="ARBA" id="ARBA00004651"/>
    </source>
</evidence>
<sequence>MSIHCGGPGLLPARPHYEPDVANALAARNTPAAPQTPNPGRKPGRERLHYVKIIRDFAALRRVPKPCQSWPASVAARHDKRVKSTRTGLARPVLLILRTSEPRERHMPYRTIIRNILWMLTERGAQIAGGIAVSGLLARSLGAAQFGLFQYAQSLVFLAASLTLLCGSEVVVPRLVGKPEADQRTVIAHAFVLRLAAAAVAYTILAAYLIGFAESDLVAVALWLGVALWFREPFGIVIAWLQARTFNRPSVSANLCGLGVKLALVAVLFLMHAPVAAFAVVYAIEAIVAAALLVRYYLKHSPKTPVIWQRQLLLDLLASGMTFWGGLMLMILFKRIDQLVLKPLIPLSALGAYAAAMQITENFVLVAPIIANSLAPQLIFQTADNATARRNTVRAVWLMVAAGASLAIPIALLAPWIVHLIYGAGFAESAQILRVSALMGILVFADAALNLTLIRRGAGRWVIAKWLCAAAVAFVVVRGLAPQFGALAGALGFGAGYAAALVVGVWLLRRD</sequence>
<protein>
    <submittedName>
        <fullName evidence="7">Lipopolysaccharide biosynthesis protein</fullName>
    </submittedName>
</protein>
<evidence type="ECO:0000256" key="6">
    <source>
        <dbReference type="SAM" id="Phobius"/>
    </source>
</evidence>
<keyword evidence="5 6" id="KW-0472">Membrane</keyword>
<keyword evidence="3 6" id="KW-0812">Transmembrane</keyword>
<keyword evidence="4 6" id="KW-1133">Transmembrane helix</keyword>
<dbReference type="PANTHER" id="PTHR30250">
    <property type="entry name" value="PST FAMILY PREDICTED COLANIC ACID TRANSPORTER"/>
    <property type="match status" value="1"/>
</dbReference>
<feature type="transmembrane region" description="Helical" evidence="6">
    <location>
        <begin position="277"/>
        <end position="298"/>
    </location>
</feature>
<keyword evidence="2" id="KW-1003">Cell membrane</keyword>
<feature type="transmembrane region" description="Helical" evidence="6">
    <location>
        <begin position="217"/>
        <end position="241"/>
    </location>
</feature>
<organism evidence="7 8">
    <name type="scientific">Pandoraea communis</name>
    <dbReference type="NCBI Taxonomy" id="2508297"/>
    <lineage>
        <taxon>Bacteria</taxon>
        <taxon>Pseudomonadati</taxon>
        <taxon>Pseudomonadota</taxon>
        <taxon>Betaproteobacteria</taxon>
        <taxon>Burkholderiales</taxon>
        <taxon>Burkholderiaceae</taxon>
        <taxon>Pandoraea</taxon>
    </lineage>
</organism>
<dbReference type="Pfam" id="PF01943">
    <property type="entry name" value="Polysacc_synt"/>
    <property type="match status" value="1"/>
</dbReference>
<feature type="transmembrane region" description="Helical" evidence="6">
    <location>
        <begin position="487"/>
        <end position="508"/>
    </location>
</feature>
<dbReference type="AlphaFoldDB" id="A0A5E4W1K4"/>
<dbReference type="InterPro" id="IPR050833">
    <property type="entry name" value="Poly_Biosynth_Transport"/>
</dbReference>
<feature type="transmembrane region" description="Helical" evidence="6">
    <location>
        <begin position="430"/>
        <end position="449"/>
    </location>
</feature>
<feature type="transmembrane region" description="Helical" evidence="6">
    <location>
        <begin position="461"/>
        <end position="481"/>
    </location>
</feature>
<evidence type="ECO:0000313" key="7">
    <source>
        <dbReference type="EMBL" id="VVE17556.1"/>
    </source>
</evidence>
<evidence type="ECO:0000256" key="5">
    <source>
        <dbReference type="ARBA" id="ARBA00023136"/>
    </source>
</evidence>
<reference evidence="7 8" key="1">
    <citation type="submission" date="2019-08" db="EMBL/GenBank/DDBJ databases">
        <authorList>
            <person name="Peeters C."/>
        </authorList>
    </citation>
    <scope>NUCLEOTIDE SEQUENCE [LARGE SCALE GENOMIC DNA]</scope>
    <source>
        <strain evidence="7 8">LMG 31111</strain>
    </source>
</reference>
<dbReference type="EMBL" id="CABPSE010000010">
    <property type="protein sequence ID" value="VVE17556.1"/>
    <property type="molecule type" value="Genomic_DNA"/>
</dbReference>
<proteinExistence type="predicted"/>
<dbReference type="PANTHER" id="PTHR30250:SF11">
    <property type="entry name" value="O-ANTIGEN TRANSPORTER-RELATED"/>
    <property type="match status" value="1"/>
</dbReference>
<comment type="subcellular location">
    <subcellularLocation>
        <location evidence="1">Cell membrane</location>
        <topology evidence="1">Multi-pass membrane protein</topology>
    </subcellularLocation>
</comment>
<keyword evidence="8" id="KW-1185">Reference proteome</keyword>
<evidence type="ECO:0000256" key="4">
    <source>
        <dbReference type="ARBA" id="ARBA00022989"/>
    </source>
</evidence>
<feature type="transmembrane region" description="Helical" evidence="6">
    <location>
        <begin position="353"/>
        <end position="375"/>
    </location>
</feature>
<accession>A0A5E4W1K4</accession>
<dbReference type="Proteomes" id="UP000383971">
    <property type="component" value="Unassembled WGS sequence"/>
</dbReference>
<feature type="transmembrane region" description="Helical" evidence="6">
    <location>
        <begin position="396"/>
        <end position="418"/>
    </location>
</feature>
<name>A0A5E4W1K4_9BURK</name>
<dbReference type="InterPro" id="IPR002797">
    <property type="entry name" value="Polysacc_synth"/>
</dbReference>
<feature type="transmembrane region" description="Helical" evidence="6">
    <location>
        <begin position="155"/>
        <end position="176"/>
    </location>
</feature>
<dbReference type="GO" id="GO:0005886">
    <property type="term" value="C:plasma membrane"/>
    <property type="evidence" value="ECO:0007669"/>
    <property type="project" value="UniProtKB-SubCell"/>
</dbReference>
<evidence type="ECO:0000256" key="3">
    <source>
        <dbReference type="ARBA" id="ARBA00022692"/>
    </source>
</evidence>
<feature type="transmembrane region" description="Helical" evidence="6">
    <location>
        <begin position="312"/>
        <end position="333"/>
    </location>
</feature>
<feature type="transmembrane region" description="Helical" evidence="6">
    <location>
        <begin position="188"/>
        <end position="211"/>
    </location>
</feature>
<evidence type="ECO:0000256" key="2">
    <source>
        <dbReference type="ARBA" id="ARBA00022475"/>
    </source>
</evidence>
<gene>
    <name evidence="7" type="ORF">PCO31111_02983</name>
</gene>
<evidence type="ECO:0000313" key="8">
    <source>
        <dbReference type="Proteomes" id="UP000383971"/>
    </source>
</evidence>